<dbReference type="InParanoid" id="A0A0C3A0R7"/>
<sequence length="149" mass="16394">MVIIGAPIEKIKDSDCCRLPKGCYTMRVNGMPVVIDPFGRVVADPHAEPTCFDFDKFEKGGVCTFVIYEQGRRRYAEFQNGGLCIFMQHGGPPRNWTIRPGVTPGTFTIAPGPPSQNGWTAPPFPGGQICLEFLQPTVLQEFTLTPCPC</sequence>
<reference evidence="2" key="2">
    <citation type="submission" date="2015-01" db="EMBL/GenBank/DDBJ databases">
        <title>Evolutionary Origins and Diversification of the Mycorrhizal Mutualists.</title>
        <authorList>
            <consortium name="DOE Joint Genome Institute"/>
            <consortium name="Mycorrhizal Genomics Consortium"/>
            <person name="Kohler A."/>
            <person name="Kuo A."/>
            <person name="Nagy L.G."/>
            <person name="Floudas D."/>
            <person name="Copeland A."/>
            <person name="Barry K.W."/>
            <person name="Cichocki N."/>
            <person name="Veneault-Fourrey C."/>
            <person name="LaButti K."/>
            <person name="Lindquist E.A."/>
            <person name="Lipzen A."/>
            <person name="Lundell T."/>
            <person name="Morin E."/>
            <person name="Murat C."/>
            <person name="Riley R."/>
            <person name="Ohm R."/>
            <person name="Sun H."/>
            <person name="Tunlid A."/>
            <person name="Henrissat B."/>
            <person name="Grigoriev I.V."/>
            <person name="Hibbett D.S."/>
            <person name="Martin F."/>
        </authorList>
    </citation>
    <scope>NUCLEOTIDE SEQUENCE [LARGE SCALE GENOMIC DNA]</scope>
    <source>
        <strain evidence="2">Foug A</strain>
    </source>
</reference>
<dbReference type="Proteomes" id="UP000053989">
    <property type="component" value="Unassembled WGS sequence"/>
</dbReference>
<evidence type="ECO:0000313" key="1">
    <source>
        <dbReference type="EMBL" id="KIM58272.1"/>
    </source>
</evidence>
<name>A0A0C3A0R7_9AGAM</name>
<dbReference type="EMBL" id="KN822088">
    <property type="protein sequence ID" value="KIM58272.1"/>
    <property type="molecule type" value="Genomic_DNA"/>
</dbReference>
<keyword evidence="2" id="KW-1185">Reference proteome</keyword>
<protein>
    <submittedName>
        <fullName evidence="1">Uncharacterized protein</fullName>
    </submittedName>
</protein>
<organism evidence="1 2">
    <name type="scientific">Scleroderma citrinum Foug A</name>
    <dbReference type="NCBI Taxonomy" id="1036808"/>
    <lineage>
        <taxon>Eukaryota</taxon>
        <taxon>Fungi</taxon>
        <taxon>Dikarya</taxon>
        <taxon>Basidiomycota</taxon>
        <taxon>Agaricomycotina</taxon>
        <taxon>Agaricomycetes</taxon>
        <taxon>Agaricomycetidae</taxon>
        <taxon>Boletales</taxon>
        <taxon>Sclerodermatineae</taxon>
        <taxon>Sclerodermataceae</taxon>
        <taxon>Scleroderma</taxon>
    </lineage>
</organism>
<evidence type="ECO:0000313" key="2">
    <source>
        <dbReference type="Proteomes" id="UP000053989"/>
    </source>
</evidence>
<gene>
    <name evidence="1" type="ORF">SCLCIDRAFT_1218804</name>
</gene>
<dbReference type="HOGENOM" id="CLU_132229_0_0_1"/>
<accession>A0A0C3A0R7</accession>
<proteinExistence type="predicted"/>
<reference evidence="1 2" key="1">
    <citation type="submission" date="2014-04" db="EMBL/GenBank/DDBJ databases">
        <authorList>
            <consortium name="DOE Joint Genome Institute"/>
            <person name="Kuo A."/>
            <person name="Kohler A."/>
            <person name="Nagy L.G."/>
            <person name="Floudas D."/>
            <person name="Copeland A."/>
            <person name="Barry K.W."/>
            <person name="Cichocki N."/>
            <person name="Veneault-Fourrey C."/>
            <person name="LaButti K."/>
            <person name="Lindquist E.A."/>
            <person name="Lipzen A."/>
            <person name="Lundell T."/>
            <person name="Morin E."/>
            <person name="Murat C."/>
            <person name="Sun H."/>
            <person name="Tunlid A."/>
            <person name="Henrissat B."/>
            <person name="Grigoriev I.V."/>
            <person name="Hibbett D.S."/>
            <person name="Martin F."/>
            <person name="Nordberg H.P."/>
            <person name="Cantor M.N."/>
            <person name="Hua S.X."/>
        </authorList>
    </citation>
    <scope>NUCLEOTIDE SEQUENCE [LARGE SCALE GENOMIC DNA]</scope>
    <source>
        <strain evidence="1 2">Foug A</strain>
    </source>
</reference>
<dbReference type="AlphaFoldDB" id="A0A0C3A0R7"/>